<proteinExistence type="predicted"/>
<accession>A0A2J7Z783</accession>
<dbReference type="InterPro" id="IPR051200">
    <property type="entry name" value="Host-pathogen_enzymatic-act"/>
</dbReference>
<sequence length="436" mass="46247">MRIRRRAAGVALVLAAASFNLLGAPGTAAAQTRGGTVLPVRSHWQTLADSRHVYVSAPEDDAVLATDHDGQVVKKVEGLDGARGMAESADESTLYVALPDADAISVIDTTTLAETRRISTGADTEPESLALAGDRLFFGYQATIFDAGIGSIAIAEATPTVRLDDNPVWYFKPRLASSPGAPDRLVAAESQSAQGMRVYDVGSGTLRETAYSDALGAVEDMVVTPDGSSVITAIGSNYYHQRWRLSDLTQEAQYDTGPYPNSVAVDSHGTVAAGIVAGGQWDAYVYRPGETTAYRTVALSPGYADLLDRGVAWAPDDNRLFTTRFPYSHEVVLDIVTDVAKASSTINLSAPPTNPVGTPVTVTGKLTSLAPFPEHRAVTVTRDGVELPDAKVGRDGTFSFSDTPPDWNTYPQYTVTYAGDARHVLGTATVMVEFVG</sequence>
<gene>
    <name evidence="2" type="ORF">SMF913_12149</name>
</gene>
<dbReference type="PANTHER" id="PTHR47197:SF3">
    <property type="entry name" value="DIHYDRO-HEME D1 DEHYDROGENASE"/>
    <property type="match status" value="1"/>
</dbReference>
<dbReference type="PANTHER" id="PTHR47197">
    <property type="entry name" value="PROTEIN NIRF"/>
    <property type="match status" value="1"/>
</dbReference>
<evidence type="ECO:0008006" key="4">
    <source>
        <dbReference type="Google" id="ProtNLM"/>
    </source>
</evidence>
<evidence type="ECO:0000313" key="2">
    <source>
        <dbReference type="EMBL" id="PNG96124.1"/>
    </source>
</evidence>
<dbReference type="Gene3D" id="2.130.10.10">
    <property type="entry name" value="YVTN repeat-like/Quinoprotein amine dehydrogenase"/>
    <property type="match status" value="2"/>
</dbReference>
<dbReference type="NCBIfam" id="TIGR02276">
    <property type="entry name" value="beta_rpt_yvtn"/>
    <property type="match status" value="1"/>
</dbReference>
<reference evidence="2 3" key="1">
    <citation type="submission" date="2015-09" db="EMBL/GenBank/DDBJ databases">
        <title>Genome sequence, genome mining and natural product profiling of a biocontrol bacterium Streptomyces malaysiensis F913.</title>
        <authorList>
            <person name="Xu Y."/>
            <person name="Wei J."/>
            <person name="Xie J."/>
            <person name="Li T."/>
            <person name="Zhou Z."/>
        </authorList>
    </citation>
    <scope>NUCLEOTIDE SEQUENCE [LARGE SCALE GENOMIC DNA]</scope>
    <source>
        <strain evidence="2 3">F913</strain>
    </source>
</reference>
<feature type="chain" id="PRO_5039056175" description="Ig-like domain repeat protein" evidence="1">
    <location>
        <begin position="24"/>
        <end position="436"/>
    </location>
</feature>
<dbReference type="InterPro" id="IPR011964">
    <property type="entry name" value="YVTN_b-propeller_repeat"/>
</dbReference>
<dbReference type="AlphaFoldDB" id="A0A2J7Z783"/>
<evidence type="ECO:0000313" key="3">
    <source>
        <dbReference type="Proteomes" id="UP000236520"/>
    </source>
</evidence>
<dbReference type="EMBL" id="LJIW01000001">
    <property type="protein sequence ID" value="PNG96124.1"/>
    <property type="molecule type" value="Genomic_DNA"/>
</dbReference>
<name>A0A2J7Z783_STRMQ</name>
<protein>
    <recommendedName>
        <fullName evidence="4">Ig-like domain repeat protein</fullName>
    </recommendedName>
</protein>
<dbReference type="RefSeq" id="WP_102934088.1">
    <property type="nucleotide sequence ID" value="NZ_LJIW01000001.1"/>
</dbReference>
<dbReference type="SUPFAM" id="SSF50974">
    <property type="entry name" value="Nitrous oxide reductase, N-terminal domain"/>
    <property type="match status" value="1"/>
</dbReference>
<keyword evidence="3" id="KW-1185">Reference proteome</keyword>
<evidence type="ECO:0000256" key="1">
    <source>
        <dbReference type="SAM" id="SignalP"/>
    </source>
</evidence>
<feature type="signal peptide" evidence="1">
    <location>
        <begin position="1"/>
        <end position="23"/>
    </location>
</feature>
<comment type="caution">
    <text evidence="2">The sequence shown here is derived from an EMBL/GenBank/DDBJ whole genome shotgun (WGS) entry which is preliminary data.</text>
</comment>
<dbReference type="Proteomes" id="UP000236520">
    <property type="component" value="Unassembled WGS sequence"/>
</dbReference>
<organism evidence="2 3">
    <name type="scientific">Streptomyces malaysiensis</name>
    <dbReference type="NCBI Taxonomy" id="92644"/>
    <lineage>
        <taxon>Bacteria</taxon>
        <taxon>Bacillati</taxon>
        <taxon>Actinomycetota</taxon>
        <taxon>Actinomycetes</taxon>
        <taxon>Kitasatosporales</taxon>
        <taxon>Streptomycetaceae</taxon>
        <taxon>Streptomyces</taxon>
        <taxon>Streptomyces violaceusniger group</taxon>
    </lineage>
</organism>
<dbReference type="InterPro" id="IPR011045">
    <property type="entry name" value="N2O_reductase_N"/>
</dbReference>
<keyword evidence="1" id="KW-0732">Signal</keyword>
<dbReference type="InterPro" id="IPR015943">
    <property type="entry name" value="WD40/YVTN_repeat-like_dom_sf"/>
</dbReference>